<dbReference type="AlphaFoldDB" id="A0AAP6ZWG8"/>
<dbReference type="PIRSF" id="PIRSF034934">
    <property type="entry name" value="AbiF_AbiD"/>
    <property type="match status" value="1"/>
</dbReference>
<dbReference type="InterPro" id="IPR017034">
    <property type="entry name" value="Abi_system_AbiD/AbiF"/>
</dbReference>
<evidence type="ECO:0008006" key="3">
    <source>
        <dbReference type="Google" id="ProtNLM"/>
    </source>
</evidence>
<dbReference type="InterPro" id="IPR011664">
    <property type="entry name" value="Abi_system_AbiD/AbiF-like"/>
</dbReference>
<dbReference type="EMBL" id="JABFOR010000004">
    <property type="protein sequence ID" value="NOJ69899.1"/>
    <property type="molecule type" value="Genomic_DNA"/>
</dbReference>
<reference evidence="1 2" key="1">
    <citation type="submission" date="2020-05" db="EMBL/GenBank/DDBJ databases">
        <title>Whole genome sequencing and identification of novel metabolites from Paenibacillus alvei strain JR949.</title>
        <authorList>
            <person name="Rajendhran J."/>
            <person name="Sree Pranav P."/>
            <person name="Mahalakshmi B."/>
            <person name="Karthikeyan R."/>
        </authorList>
    </citation>
    <scope>NUCLEOTIDE SEQUENCE [LARGE SCALE GENOMIC DNA]</scope>
    <source>
        <strain evidence="1 2">JR949</strain>
    </source>
</reference>
<dbReference type="Proteomes" id="UP000552038">
    <property type="component" value="Unassembled WGS sequence"/>
</dbReference>
<sequence>MKNVMDASVIELKPPTTYEEQLDLLRSRGLIIPNEVNAITVLKRINYYRFTAYTLTFKENDKFFSNVTFDTIYRHYEFDARIRQHVMKIVEYVEIAFRTHIAYTIAHNYGSEGHKSTSMYHNSDWCIELNSELERCISKSKDPFVLHHLSKYSGKFPIWVAVEVLTFSWFSKLYKNLRIKDKKKISKFYNVHFDEISNWLHTLTIVRNRCAHYSRLFNQKLPVNVKFREKDKRFEIRDNQLYAIIFNMQYLIKEDQTWNSWVAELESIIEKYDEVNIRLLGFPEQWKSYLYARLGCSMNK</sequence>
<evidence type="ECO:0000313" key="1">
    <source>
        <dbReference type="EMBL" id="NOJ69899.1"/>
    </source>
</evidence>
<proteinExistence type="predicted"/>
<dbReference type="Pfam" id="PF07751">
    <property type="entry name" value="Abi_2"/>
    <property type="match status" value="1"/>
</dbReference>
<organism evidence="1 2">
    <name type="scientific">Paenibacillus alvei</name>
    <name type="common">Bacillus alvei</name>
    <dbReference type="NCBI Taxonomy" id="44250"/>
    <lineage>
        <taxon>Bacteria</taxon>
        <taxon>Bacillati</taxon>
        <taxon>Bacillota</taxon>
        <taxon>Bacilli</taxon>
        <taxon>Bacillales</taxon>
        <taxon>Paenibacillaceae</taxon>
        <taxon>Paenibacillus</taxon>
    </lineage>
</organism>
<name>A0AAP6ZWG8_PAEAL</name>
<gene>
    <name evidence="1" type="ORF">HMI46_04960</name>
</gene>
<evidence type="ECO:0000313" key="2">
    <source>
        <dbReference type="Proteomes" id="UP000552038"/>
    </source>
</evidence>
<comment type="caution">
    <text evidence="1">The sequence shown here is derived from an EMBL/GenBank/DDBJ whole genome shotgun (WGS) entry which is preliminary data.</text>
</comment>
<accession>A0AAP6ZWG8</accession>
<protein>
    <recommendedName>
        <fullName evidence="3">Abortive infection bacteriophage resistance protein</fullName>
    </recommendedName>
</protein>